<sequence>MVILVVVIEYKVEQVLVDQGSSTNVLFWTTFQNLGLLEMSLKECSSTLIGFAREVEICKTIDLQTTFGAGPDTKTITIKFTVVNTWCQHSTYGYVGNRPRLLLPLAIHHFRNMTDSPKEKKTGGEAHGDKRGNKKATSSLFHQKGVLPDLVCQCSHGLKVQWAMGDMHELHRSKQSLCPKDPYPFPKIDQLVDGAFRYGLLSFMDAYSRYNQIHMHPLDEAKITFANSGSYYYKVMPFGLKNAGARG</sequence>
<dbReference type="OrthoDB" id="3863715at2759"/>
<reference evidence="2" key="1">
    <citation type="submission" date="2018-05" db="EMBL/GenBank/DDBJ databases">
        <title>Draft genome of Mucuna pruriens seed.</title>
        <authorList>
            <person name="Nnadi N.E."/>
            <person name="Vos R."/>
            <person name="Hasami M.H."/>
            <person name="Devisetty U.K."/>
            <person name="Aguiy J.C."/>
        </authorList>
    </citation>
    <scope>NUCLEOTIDE SEQUENCE [LARGE SCALE GENOMIC DNA]</scope>
    <source>
        <strain evidence="2">JCA_2017</strain>
    </source>
</reference>
<dbReference type="AlphaFoldDB" id="A0A371HLH2"/>
<evidence type="ECO:0000313" key="3">
    <source>
        <dbReference type="Proteomes" id="UP000257109"/>
    </source>
</evidence>
<organism evidence="2 3">
    <name type="scientific">Mucuna pruriens</name>
    <name type="common">Velvet bean</name>
    <name type="synonym">Dolichos pruriens</name>
    <dbReference type="NCBI Taxonomy" id="157652"/>
    <lineage>
        <taxon>Eukaryota</taxon>
        <taxon>Viridiplantae</taxon>
        <taxon>Streptophyta</taxon>
        <taxon>Embryophyta</taxon>
        <taxon>Tracheophyta</taxon>
        <taxon>Spermatophyta</taxon>
        <taxon>Magnoliopsida</taxon>
        <taxon>eudicotyledons</taxon>
        <taxon>Gunneridae</taxon>
        <taxon>Pentapetalae</taxon>
        <taxon>rosids</taxon>
        <taxon>fabids</taxon>
        <taxon>Fabales</taxon>
        <taxon>Fabaceae</taxon>
        <taxon>Papilionoideae</taxon>
        <taxon>50 kb inversion clade</taxon>
        <taxon>NPAAA clade</taxon>
        <taxon>indigoferoid/millettioid clade</taxon>
        <taxon>Phaseoleae</taxon>
        <taxon>Mucuna</taxon>
    </lineage>
</organism>
<dbReference type="Proteomes" id="UP000257109">
    <property type="component" value="Unassembled WGS sequence"/>
</dbReference>
<feature type="non-terminal residue" evidence="2">
    <location>
        <position position="1"/>
    </location>
</feature>
<dbReference type="InterPro" id="IPR043128">
    <property type="entry name" value="Rev_trsase/Diguanyl_cyclase"/>
</dbReference>
<comment type="caution">
    <text evidence="2">The sequence shown here is derived from an EMBL/GenBank/DDBJ whole genome shotgun (WGS) entry which is preliminary data.</text>
</comment>
<protein>
    <recommendedName>
        <fullName evidence="4">Reverse transcriptase domain-containing protein</fullName>
    </recommendedName>
</protein>
<dbReference type="Gene3D" id="3.30.70.270">
    <property type="match status" value="1"/>
</dbReference>
<proteinExistence type="predicted"/>
<accession>A0A371HLH2</accession>
<dbReference type="PANTHER" id="PTHR24559">
    <property type="entry name" value="TRANSPOSON TY3-I GAG-POL POLYPROTEIN"/>
    <property type="match status" value="1"/>
</dbReference>
<evidence type="ECO:0008006" key="4">
    <source>
        <dbReference type="Google" id="ProtNLM"/>
    </source>
</evidence>
<evidence type="ECO:0000313" key="2">
    <source>
        <dbReference type="EMBL" id="RDY03661.1"/>
    </source>
</evidence>
<dbReference type="EMBL" id="QJKJ01002242">
    <property type="protein sequence ID" value="RDY03661.1"/>
    <property type="molecule type" value="Genomic_DNA"/>
</dbReference>
<dbReference type="InterPro" id="IPR053134">
    <property type="entry name" value="RNA-dir_DNA_polymerase"/>
</dbReference>
<dbReference type="PANTHER" id="PTHR24559:SF444">
    <property type="entry name" value="REVERSE TRANSCRIPTASE DOMAIN-CONTAINING PROTEIN"/>
    <property type="match status" value="1"/>
</dbReference>
<dbReference type="InterPro" id="IPR043502">
    <property type="entry name" value="DNA/RNA_pol_sf"/>
</dbReference>
<dbReference type="SUPFAM" id="SSF56672">
    <property type="entry name" value="DNA/RNA polymerases"/>
    <property type="match status" value="1"/>
</dbReference>
<keyword evidence="3" id="KW-1185">Reference proteome</keyword>
<feature type="compositionally biased region" description="Basic and acidic residues" evidence="1">
    <location>
        <begin position="116"/>
        <end position="131"/>
    </location>
</feature>
<dbReference type="Gene3D" id="3.10.10.10">
    <property type="entry name" value="HIV Type 1 Reverse Transcriptase, subunit A, domain 1"/>
    <property type="match status" value="1"/>
</dbReference>
<name>A0A371HLH2_MUCPR</name>
<feature type="region of interest" description="Disordered" evidence="1">
    <location>
        <begin position="114"/>
        <end position="135"/>
    </location>
</feature>
<gene>
    <name evidence="2" type="ORF">CR513_12729</name>
</gene>
<evidence type="ECO:0000256" key="1">
    <source>
        <dbReference type="SAM" id="MobiDB-lite"/>
    </source>
</evidence>